<keyword evidence="2" id="KW-0812">Transmembrane</keyword>
<dbReference type="RefSeq" id="XP_037218642.1">
    <property type="nucleotide sequence ID" value="XM_037365400.1"/>
</dbReference>
<reference evidence="4" key="1">
    <citation type="submission" date="2020-05" db="EMBL/GenBank/DDBJ databases">
        <title>Mycena genomes resolve the evolution of fungal bioluminescence.</title>
        <authorList>
            <person name="Tsai I.J."/>
        </authorList>
    </citation>
    <scope>NUCLEOTIDE SEQUENCE</scope>
    <source>
        <strain evidence="4">171206Taipei</strain>
    </source>
</reference>
<dbReference type="OrthoDB" id="3262409at2759"/>
<evidence type="ECO:0000313" key="4">
    <source>
        <dbReference type="EMBL" id="KAF7299254.1"/>
    </source>
</evidence>
<dbReference type="EMBL" id="JACAZF010000007">
    <property type="protein sequence ID" value="KAF7299254.1"/>
    <property type="molecule type" value="Genomic_DNA"/>
</dbReference>
<evidence type="ECO:0000256" key="2">
    <source>
        <dbReference type="SAM" id="Phobius"/>
    </source>
</evidence>
<evidence type="ECO:0000259" key="3">
    <source>
        <dbReference type="Pfam" id="PF20152"/>
    </source>
</evidence>
<feature type="region of interest" description="Disordered" evidence="1">
    <location>
        <begin position="267"/>
        <end position="287"/>
    </location>
</feature>
<dbReference type="GeneID" id="59347916"/>
<feature type="transmembrane region" description="Helical" evidence="2">
    <location>
        <begin position="120"/>
        <end position="146"/>
    </location>
</feature>
<feature type="domain" description="DUF6534" evidence="3">
    <location>
        <begin position="171"/>
        <end position="259"/>
    </location>
</feature>
<evidence type="ECO:0000256" key="1">
    <source>
        <dbReference type="SAM" id="MobiDB-lite"/>
    </source>
</evidence>
<dbReference type="Pfam" id="PF20152">
    <property type="entry name" value="DUF6534"/>
    <property type="match status" value="1"/>
</dbReference>
<dbReference type="PANTHER" id="PTHR40465">
    <property type="entry name" value="CHROMOSOME 1, WHOLE GENOME SHOTGUN SEQUENCE"/>
    <property type="match status" value="1"/>
</dbReference>
<evidence type="ECO:0000313" key="5">
    <source>
        <dbReference type="Proteomes" id="UP000636479"/>
    </source>
</evidence>
<feature type="transmembrane region" description="Helical" evidence="2">
    <location>
        <begin position="166"/>
        <end position="185"/>
    </location>
</feature>
<feature type="transmembrane region" description="Helical" evidence="2">
    <location>
        <begin position="205"/>
        <end position="226"/>
    </location>
</feature>
<proteinExistence type="predicted"/>
<organism evidence="4 5">
    <name type="scientific">Mycena indigotica</name>
    <dbReference type="NCBI Taxonomy" id="2126181"/>
    <lineage>
        <taxon>Eukaryota</taxon>
        <taxon>Fungi</taxon>
        <taxon>Dikarya</taxon>
        <taxon>Basidiomycota</taxon>
        <taxon>Agaricomycotina</taxon>
        <taxon>Agaricomycetes</taxon>
        <taxon>Agaricomycetidae</taxon>
        <taxon>Agaricales</taxon>
        <taxon>Marasmiineae</taxon>
        <taxon>Mycenaceae</taxon>
        <taxon>Mycena</taxon>
    </lineage>
</organism>
<dbReference type="InterPro" id="IPR045339">
    <property type="entry name" value="DUF6534"/>
</dbReference>
<feature type="transmembrane region" description="Helical" evidence="2">
    <location>
        <begin position="47"/>
        <end position="68"/>
    </location>
</feature>
<dbReference type="Proteomes" id="UP000636479">
    <property type="component" value="Unassembled WGS sequence"/>
</dbReference>
<name>A0A8H6SH34_9AGAR</name>
<comment type="caution">
    <text evidence="4">The sequence shown here is derived from an EMBL/GenBank/DDBJ whole genome shotgun (WGS) entry which is preliminary data.</text>
</comment>
<keyword evidence="2" id="KW-1133">Transmembrane helix</keyword>
<keyword evidence="5" id="KW-1185">Reference proteome</keyword>
<gene>
    <name evidence="4" type="ORF">MIND_00874100</name>
</gene>
<protein>
    <recommendedName>
        <fullName evidence="3">DUF6534 domain-containing protein</fullName>
    </recommendedName>
</protein>
<feature type="transmembrane region" description="Helical" evidence="2">
    <location>
        <begin position="88"/>
        <end position="108"/>
    </location>
</feature>
<keyword evidence="2" id="KW-0472">Membrane</keyword>
<sequence>MPQTAPSYFTGPIFVGFELNWLLLGLLLVQVYYFYSAFPDERWGIKALVFTLLVIELVQTALGSIAVYDMLVRNWGNPKAFTEVMWAAYVQPFTVGLSSTIVQMFFVWRIHKLKGEEVIVRLICVLIAIISLGQGLTAMVSTIRFATQAAGVSALQGASGLLGTKIWLGGAVACDVLIAVTMISILSRARQSLPWAKADSVITKLIIHCVESGAITTAVATVQLALFLSRPENFMHEAPLYVLGKLYSNVVLATLNWRAERKRHIFSDSSNPSTSLSTPRQQQSFGLRHLPGDRTKAVVVETVLDPRQSDFEQKRFDFEHV</sequence>
<feature type="transmembrane region" description="Helical" evidence="2">
    <location>
        <begin position="12"/>
        <end position="35"/>
    </location>
</feature>
<dbReference type="PANTHER" id="PTHR40465:SF1">
    <property type="entry name" value="DUF6534 DOMAIN-CONTAINING PROTEIN"/>
    <property type="match status" value="1"/>
</dbReference>
<feature type="compositionally biased region" description="Low complexity" evidence="1">
    <location>
        <begin position="267"/>
        <end position="279"/>
    </location>
</feature>
<accession>A0A8H6SH34</accession>
<dbReference type="AlphaFoldDB" id="A0A8H6SH34"/>